<dbReference type="Gene3D" id="3.40.50.150">
    <property type="entry name" value="Vaccinia Virus protein VP39"/>
    <property type="match status" value="1"/>
</dbReference>
<keyword evidence="2" id="KW-0808">Transferase</keyword>
<dbReference type="GO" id="GO:0032259">
    <property type="term" value="P:methylation"/>
    <property type="evidence" value="ECO:0007669"/>
    <property type="project" value="UniProtKB-KW"/>
</dbReference>
<proteinExistence type="predicted"/>
<keyword evidence="1" id="KW-0489">Methyltransferase</keyword>
<dbReference type="GO" id="GO:0046872">
    <property type="term" value="F:metal ion binding"/>
    <property type="evidence" value="ECO:0007669"/>
    <property type="project" value="UniProtKB-KW"/>
</dbReference>
<dbReference type="InterPro" id="IPR042086">
    <property type="entry name" value="MeTrfase_capping"/>
</dbReference>
<gene>
    <name evidence="5" type="ORF">LLUT_LOCUS36297</name>
</gene>
<evidence type="ECO:0000256" key="3">
    <source>
        <dbReference type="ARBA" id="ARBA00022723"/>
    </source>
</evidence>
<evidence type="ECO:0000313" key="6">
    <source>
        <dbReference type="Proteomes" id="UP001497480"/>
    </source>
</evidence>
<dbReference type="InterPro" id="IPR029063">
    <property type="entry name" value="SAM-dependent_MTases_sf"/>
</dbReference>
<evidence type="ECO:0008006" key="7">
    <source>
        <dbReference type="Google" id="ProtNLM"/>
    </source>
</evidence>
<dbReference type="Proteomes" id="UP001497480">
    <property type="component" value="Unassembled WGS sequence"/>
</dbReference>
<dbReference type="AlphaFoldDB" id="A0AAV1YMJ8"/>
<keyword evidence="6" id="KW-1185">Reference proteome</keyword>
<evidence type="ECO:0000313" key="5">
    <source>
        <dbReference type="EMBL" id="CAL0335237.1"/>
    </source>
</evidence>
<name>A0AAV1YMJ8_LUPLU</name>
<evidence type="ECO:0000256" key="4">
    <source>
        <dbReference type="ARBA" id="ARBA00022842"/>
    </source>
</evidence>
<reference evidence="5 6" key="1">
    <citation type="submission" date="2024-03" db="EMBL/GenBank/DDBJ databases">
        <authorList>
            <person name="Martinez-Hernandez J."/>
        </authorList>
    </citation>
    <scope>NUCLEOTIDE SEQUENCE [LARGE SCALE GENOMIC DNA]</scope>
</reference>
<evidence type="ECO:0000256" key="1">
    <source>
        <dbReference type="ARBA" id="ARBA00022603"/>
    </source>
</evidence>
<dbReference type="InterPro" id="IPR005299">
    <property type="entry name" value="MeTrfase_7"/>
</dbReference>
<sequence length="365" mass="41593">MAMDATHVLHMNGGIGKSSYANNSSLQQKSFSLTKHIRKEAITSLYRSMLPRCLSIAELGCASGPNAFIAVSEIIKIVEKLCKEMNHKPPEYMVLMNDLPGNDFNNLFKSISSFKEKLSNELESQIGPCYFYGVPASFYGRIFPNQTLHFVHSSYSLQWLSKVPEGIENNKGNIYMSNTSPLNVLKAYYEQFQRDFSLFLKCRAEELVEGGCMVLTIVGRRSENRSSKECCYIWEVMAKALNDMVLQGIIKEENFDTFNIPSYTPSPSEVKLEVLKEGSFTINSLEVSEVKFESEKCESFNDSGYNVSQCMRAIAEPILVNHFGKAIMEELFYRYQEILNDHMSKEKTNVINVTILLTKKPYERF</sequence>
<comment type="caution">
    <text evidence="5">The sequence shown here is derived from an EMBL/GenBank/DDBJ whole genome shotgun (WGS) entry which is preliminary data.</text>
</comment>
<dbReference type="SUPFAM" id="SSF53335">
    <property type="entry name" value="S-adenosyl-L-methionine-dependent methyltransferases"/>
    <property type="match status" value="1"/>
</dbReference>
<evidence type="ECO:0000256" key="2">
    <source>
        <dbReference type="ARBA" id="ARBA00022679"/>
    </source>
</evidence>
<dbReference type="Gene3D" id="1.10.1200.270">
    <property type="entry name" value="Methyltransferase, alpha-helical capping domain"/>
    <property type="match status" value="1"/>
</dbReference>
<keyword evidence="4" id="KW-0460">Magnesium</keyword>
<dbReference type="PANTHER" id="PTHR31009">
    <property type="entry name" value="S-ADENOSYL-L-METHIONINE:CARBOXYL METHYLTRANSFERASE FAMILY PROTEIN"/>
    <property type="match status" value="1"/>
</dbReference>
<keyword evidence="3" id="KW-0479">Metal-binding</keyword>
<organism evidence="5 6">
    <name type="scientific">Lupinus luteus</name>
    <name type="common">European yellow lupine</name>
    <dbReference type="NCBI Taxonomy" id="3873"/>
    <lineage>
        <taxon>Eukaryota</taxon>
        <taxon>Viridiplantae</taxon>
        <taxon>Streptophyta</taxon>
        <taxon>Embryophyta</taxon>
        <taxon>Tracheophyta</taxon>
        <taxon>Spermatophyta</taxon>
        <taxon>Magnoliopsida</taxon>
        <taxon>eudicotyledons</taxon>
        <taxon>Gunneridae</taxon>
        <taxon>Pentapetalae</taxon>
        <taxon>rosids</taxon>
        <taxon>fabids</taxon>
        <taxon>Fabales</taxon>
        <taxon>Fabaceae</taxon>
        <taxon>Papilionoideae</taxon>
        <taxon>50 kb inversion clade</taxon>
        <taxon>genistoids sensu lato</taxon>
        <taxon>core genistoids</taxon>
        <taxon>Genisteae</taxon>
        <taxon>Lupinus</taxon>
    </lineage>
</organism>
<dbReference type="Pfam" id="PF03492">
    <property type="entry name" value="Methyltransf_7"/>
    <property type="match status" value="1"/>
</dbReference>
<dbReference type="GO" id="GO:0008168">
    <property type="term" value="F:methyltransferase activity"/>
    <property type="evidence" value="ECO:0007669"/>
    <property type="project" value="UniProtKB-KW"/>
</dbReference>
<protein>
    <recommendedName>
        <fullName evidence="7">Salicylate carboxymethyltransferase</fullName>
    </recommendedName>
</protein>
<dbReference type="EMBL" id="CAXHTB010000026">
    <property type="protein sequence ID" value="CAL0335237.1"/>
    <property type="molecule type" value="Genomic_DNA"/>
</dbReference>
<accession>A0AAV1YMJ8</accession>